<feature type="region of interest" description="Disordered" evidence="14">
    <location>
        <begin position="863"/>
        <end position="892"/>
    </location>
</feature>
<keyword evidence="7" id="KW-0067">ATP-binding</keyword>
<dbReference type="PANTHER" id="PTHR46570:SF1">
    <property type="entry name" value="TUBULIN--TYROSINE LIGASE"/>
    <property type="match status" value="1"/>
</dbReference>
<evidence type="ECO:0000256" key="7">
    <source>
        <dbReference type="ARBA" id="ARBA00022840"/>
    </source>
</evidence>
<dbReference type="GO" id="GO:0000226">
    <property type="term" value="P:microtubule cytoskeleton organization"/>
    <property type="evidence" value="ECO:0007669"/>
    <property type="project" value="TreeGrafter"/>
</dbReference>
<gene>
    <name evidence="15" type="primary">ttll3</name>
    <name evidence="15" type="ORF">AK812_SmicGene17572</name>
</gene>
<dbReference type="OrthoDB" id="428948at2759"/>
<organism evidence="15 16">
    <name type="scientific">Symbiodinium microadriaticum</name>
    <name type="common">Dinoflagellate</name>
    <name type="synonym">Zooxanthella microadriatica</name>
    <dbReference type="NCBI Taxonomy" id="2951"/>
    <lineage>
        <taxon>Eukaryota</taxon>
        <taxon>Sar</taxon>
        <taxon>Alveolata</taxon>
        <taxon>Dinophyceae</taxon>
        <taxon>Suessiales</taxon>
        <taxon>Symbiodiniaceae</taxon>
        <taxon>Symbiodinium</taxon>
    </lineage>
</organism>
<comment type="similarity">
    <text evidence="3">Belongs to the tubulin--tyrosine ligase family.</text>
</comment>
<comment type="cofactor">
    <cofactor evidence="1">
        <name>Mg(2+)</name>
        <dbReference type="ChEBI" id="CHEBI:18420"/>
    </cofactor>
</comment>
<dbReference type="InterPro" id="IPR004344">
    <property type="entry name" value="TTL/TTLL_fam"/>
</dbReference>
<keyword evidence="8" id="KW-0460">Magnesium</keyword>
<dbReference type="EC" id="6.3.2.25" evidence="11"/>
<comment type="function">
    <text evidence="10">Catalyzes the post-translational addition of a tyrosine to the C-terminal end of detyrosinated alpha-tubulin.</text>
</comment>
<evidence type="ECO:0000256" key="1">
    <source>
        <dbReference type="ARBA" id="ARBA00001946"/>
    </source>
</evidence>
<reference evidence="15 16" key="1">
    <citation type="submission" date="2016-02" db="EMBL/GenBank/DDBJ databases">
        <title>Genome analysis of coral dinoflagellate symbionts highlights evolutionary adaptations to a symbiotic lifestyle.</title>
        <authorList>
            <person name="Aranda M."/>
            <person name="Li Y."/>
            <person name="Liew Y.J."/>
            <person name="Baumgarten S."/>
            <person name="Simakov O."/>
            <person name="Wilson M."/>
            <person name="Piel J."/>
            <person name="Ashoor H."/>
            <person name="Bougouffa S."/>
            <person name="Bajic V.B."/>
            <person name="Ryu T."/>
            <person name="Ravasi T."/>
            <person name="Bayer T."/>
            <person name="Micklem G."/>
            <person name="Kim H."/>
            <person name="Bhak J."/>
            <person name="Lajeunesse T.C."/>
            <person name="Voolstra C.R."/>
        </authorList>
    </citation>
    <scope>NUCLEOTIDE SEQUENCE [LARGE SCALE GENOMIC DNA]</scope>
    <source>
        <strain evidence="15 16">CCMP2467</strain>
    </source>
</reference>
<dbReference type="AlphaFoldDB" id="A0A1Q9DXC2"/>
<evidence type="ECO:0000256" key="13">
    <source>
        <dbReference type="ARBA" id="ARBA00047950"/>
    </source>
</evidence>
<evidence type="ECO:0000256" key="6">
    <source>
        <dbReference type="ARBA" id="ARBA00022741"/>
    </source>
</evidence>
<dbReference type="GO" id="GO:0004835">
    <property type="term" value="F:tubulin-tyrosine ligase activity"/>
    <property type="evidence" value="ECO:0007669"/>
    <property type="project" value="UniProtKB-EC"/>
</dbReference>
<feature type="compositionally biased region" description="Basic and acidic residues" evidence="14">
    <location>
        <begin position="863"/>
        <end position="874"/>
    </location>
</feature>
<keyword evidence="16" id="KW-1185">Reference proteome</keyword>
<evidence type="ECO:0000256" key="8">
    <source>
        <dbReference type="ARBA" id="ARBA00022842"/>
    </source>
</evidence>
<evidence type="ECO:0000256" key="12">
    <source>
        <dbReference type="ARBA" id="ARBA00041021"/>
    </source>
</evidence>
<evidence type="ECO:0000256" key="5">
    <source>
        <dbReference type="ARBA" id="ARBA00022598"/>
    </source>
</evidence>
<sequence>MVRTDEARSTPPRGSVDLAHLDETVEPVDYAKMLEEAAEAPSIPPLPGGITQSEHEVQMANLEVRLRQHCLDLIGPTVRRAAAFEHDVTQVQDDLQLKSGQISDLMLTANKVEQQVATIENFRIELAKYDSERKQWQATATDSLSCMKQTHPWGMAICAASARAVVEPQCSHEGCVALKEACATFHSNMPWALPACLRARGLQPALCGEQALLSAWRPGKGPPSKRSGNEAAGSRRGLLELRPLGACAELGDKKRLAMYLERCGLSTWAPLTIFTPHDMSKYGDCDSRVLWFLKHARKERNEGVSVHLGAKTCQSAWLAVAQEEQDDYVAQREVPAVLLDEEDRKLTFRIYLLLVAQHKASSAMALVRREFICRSHPAVYDASDPDSSRHVHSTLDVFKDVQGRSSKTFSQCAAVWPAMLSMFKAVLEPFLESFAVAKDAGSVLSFELLGADVLLDKEGQPWLLEVNQGPALLPVRGNPAATAARAAVLDDLLKVLLDPILRCGCLEEAWKEASNSNEWDFLASWPKSADCEKHVRGPSNTTMALWRVKLSLCQEEMELLVDLDVFRYELERMDASVQGTQRTVDRVVGELGRVQDVGDSLRADLEKRLSQQSKMLNVFKMELEVKLVSLENRYDKLSDDLWGEETGLAKVMHDLSHTNEVVTSMSTEFASMKHDKASIAQLQMVQEEVNNFTLETNNNVTALQQTVDRMMADMKAHFQTATNTVAAHNAAMLQEVRTAYQEELHEAAQVRKKVDEFMQSEREYRRTLEDSICKSQAQTEDLVRQVTSEVEEVGKLRRRDRNSQEVEIKAVAKSLATVQDSSQHVAQSLEHLSAVIWTMVQCERAASALDLQDDQDRSKIALMGYKEEQSERPRGSKSRKGRASSPSASEADGQTIINVDERCLSCCGKAQTVLSGFKMACLQYSPAPVVFSRKTYNRSDLLGLREKLLSQVHDALQHGPVEFDKAEIFGATANTTISSGAIVDSLTGQDGRLSKATGSRSSPLSMPPIQSARSTPIRAA</sequence>
<proteinExistence type="inferred from homology"/>
<dbReference type="Gene3D" id="3.30.470.20">
    <property type="entry name" value="ATP-grasp fold, B domain"/>
    <property type="match status" value="1"/>
</dbReference>
<comment type="caution">
    <text evidence="15">The sequence shown here is derived from an EMBL/GenBank/DDBJ whole genome shotgun (WGS) entry which is preliminary data.</text>
</comment>
<evidence type="ECO:0000256" key="2">
    <source>
        <dbReference type="ARBA" id="ARBA00001958"/>
    </source>
</evidence>
<evidence type="ECO:0000256" key="3">
    <source>
        <dbReference type="ARBA" id="ARBA00006820"/>
    </source>
</evidence>
<comment type="cofactor">
    <cofactor evidence="2">
        <name>K(+)</name>
        <dbReference type="ChEBI" id="CHEBI:29103"/>
    </cofactor>
</comment>
<evidence type="ECO:0000256" key="4">
    <source>
        <dbReference type="ARBA" id="ARBA00011245"/>
    </source>
</evidence>
<evidence type="ECO:0000256" key="10">
    <source>
        <dbReference type="ARBA" id="ARBA00037791"/>
    </source>
</evidence>
<comment type="subunit">
    <text evidence="4">Monomer.</text>
</comment>
<comment type="catalytic activity">
    <reaction evidence="13">
        <text>C-terminal L-alpha-aminoacyl-L-glutamyl-L-glutamyl-[tubulin] + L-tyrosine + ATP = C-terminal L-alpha-aminoacyl-L-glutamyl-L-glutamyl-L-tyrosyl-[tubulin] + ADP + phosphate + H(+)</text>
        <dbReference type="Rhea" id="RHEA:17605"/>
        <dbReference type="Rhea" id="RHEA-COMP:16434"/>
        <dbReference type="Rhea" id="RHEA-COMP:16435"/>
        <dbReference type="ChEBI" id="CHEBI:15378"/>
        <dbReference type="ChEBI" id="CHEBI:30616"/>
        <dbReference type="ChEBI" id="CHEBI:43474"/>
        <dbReference type="ChEBI" id="CHEBI:58315"/>
        <dbReference type="ChEBI" id="CHEBI:149554"/>
        <dbReference type="ChEBI" id="CHEBI:149555"/>
        <dbReference type="ChEBI" id="CHEBI:456216"/>
        <dbReference type="EC" id="6.3.2.25"/>
    </reaction>
</comment>
<keyword evidence="9" id="KW-0630">Potassium</keyword>
<feature type="region of interest" description="Disordered" evidence="14">
    <location>
        <begin position="991"/>
        <end position="1020"/>
    </location>
</feature>
<dbReference type="Pfam" id="PF03133">
    <property type="entry name" value="TTL"/>
    <property type="match status" value="1"/>
</dbReference>
<protein>
    <recommendedName>
        <fullName evidence="12">Tubulin--tyrosine ligase</fullName>
        <ecNumber evidence="11">6.3.2.25</ecNumber>
    </recommendedName>
</protein>
<dbReference type="EMBL" id="LSRX01000349">
    <property type="protein sequence ID" value="OLP99817.1"/>
    <property type="molecule type" value="Genomic_DNA"/>
</dbReference>
<keyword evidence="5" id="KW-0436">Ligase</keyword>
<dbReference type="Proteomes" id="UP000186817">
    <property type="component" value="Unassembled WGS sequence"/>
</dbReference>
<dbReference type="GO" id="GO:0005524">
    <property type="term" value="F:ATP binding"/>
    <property type="evidence" value="ECO:0007669"/>
    <property type="project" value="UniProtKB-KW"/>
</dbReference>
<dbReference type="PANTHER" id="PTHR46570">
    <property type="entry name" value="TUBULIN--TYROSINE LIGASE"/>
    <property type="match status" value="1"/>
</dbReference>
<accession>A0A1Q9DXC2</accession>
<dbReference type="InterPro" id="IPR052492">
    <property type="entry name" value="Tubulin-tyrosine_ligase"/>
</dbReference>
<name>A0A1Q9DXC2_SYMMI</name>
<keyword evidence="6" id="KW-0547">Nucleotide-binding</keyword>
<evidence type="ECO:0000313" key="15">
    <source>
        <dbReference type="EMBL" id="OLP99817.1"/>
    </source>
</evidence>
<evidence type="ECO:0000256" key="14">
    <source>
        <dbReference type="SAM" id="MobiDB-lite"/>
    </source>
</evidence>
<evidence type="ECO:0000256" key="9">
    <source>
        <dbReference type="ARBA" id="ARBA00022958"/>
    </source>
</evidence>
<evidence type="ECO:0000313" key="16">
    <source>
        <dbReference type="Proteomes" id="UP000186817"/>
    </source>
</evidence>
<evidence type="ECO:0000256" key="11">
    <source>
        <dbReference type="ARBA" id="ARBA00038960"/>
    </source>
</evidence>
<dbReference type="GO" id="GO:0005876">
    <property type="term" value="C:spindle microtubule"/>
    <property type="evidence" value="ECO:0007669"/>
    <property type="project" value="TreeGrafter"/>
</dbReference>